<accession>A0ABS5VCD7</accession>
<reference evidence="1 2" key="1">
    <citation type="submission" date="2021-05" db="EMBL/GenBank/DDBJ databases">
        <title>Whole genome sequence of Curtobacterium flaccumfaciens pv. flaccumfaciens strain CFBP 8819.</title>
        <authorList>
            <person name="Osdaghi E."/>
            <person name="Taghouti G."/>
            <person name="Portier P."/>
            <person name="Fazliarab A."/>
            <person name="Taghavi S.M."/>
            <person name="Briand M."/>
            <person name="Le-Saux M."/>
            <person name="Jacques M.-A."/>
        </authorList>
    </citation>
    <scope>NUCLEOTIDE SEQUENCE [LARGE SCALE GENOMIC DNA]</scope>
    <source>
        <strain evidence="1 2">CFBP 8819</strain>
    </source>
</reference>
<protein>
    <submittedName>
        <fullName evidence="1">Uncharacterized protein</fullName>
    </submittedName>
</protein>
<name>A0ABS5VCD7_9MICO</name>
<dbReference type="EMBL" id="JAHEWS010000005">
    <property type="protein sequence ID" value="MBT1587155.1"/>
    <property type="molecule type" value="Genomic_DNA"/>
</dbReference>
<keyword evidence="2" id="KW-1185">Reference proteome</keyword>
<dbReference type="RefSeq" id="WP_214543893.1">
    <property type="nucleotide sequence ID" value="NZ_JAHEWS010000005.1"/>
</dbReference>
<sequence>MGLLSGCVAGGNRAPTDASGLTQDDVAEMSLHQEFDAYRAHYEQMQRLLKAAQLQVHDGEWDWGGGDRVPLIGGDGVAPLPGADTKNSYDMSTTRLWSPPGALDQERDLQPMIGYFTEQGWTIEHRTITGDEEIWATIGDGWQIQYTAQENGDNPLTVYSEPFWTNDADALSEAVGGRNDGAYPDRSLPGVYPAFPSWESPIVSPPKI</sequence>
<proteinExistence type="predicted"/>
<evidence type="ECO:0000313" key="2">
    <source>
        <dbReference type="Proteomes" id="UP001519641"/>
    </source>
</evidence>
<comment type="caution">
    <text evidence="1">The sequence shown here is derived from an EMBL/GenBank/DDBJ whole genome shotgun (WGS) entry which is preliminary data.</text>
</comment>
<gene>
    <name evidence="1" type="ORF">KK097_04925</name>
</gene>
<dbReference type="Proteomes" id="UP001519641">
    <property type="component" value="Unassembled WGS sequence"/>
</dbReference>
<evidence type="ECO:0000313" key="1">
    <source>
        <dbReference type="EMBL" id="MBT1587155.1"/>
    </source>
</evidence>
<organism evidence="1 2">
    <name type="scientific">Curtobacterium aurantiacum</name>
    <dbReference type="NCBI Taxonomy" id="3236919"/>
    <lineage>
        <taxon>Bacteria</taxon>
        <taxon>Bacillati</taxon>
        <taxon>Actinomycetota</taxon>
        <taxon>Actinomycetes</taxon>
        <taxon>Micrococcales</taxon>
        <taxon>Microbacteriaceae</taxon>
        <taxon>Curtobacterium</taxon>
    </lineage>
</organism>